<protein>
    <submittedName>
        <fullName evidence="1">TupA-like ATPgrasp</fullName>
    </submittedName>
</protein>
<dbReference type="Proteomes" id="UP000199420">
    <property type="component" value="Unassembled WGS sequence"/>
</dbReference>
<accession>A0A1H6YX83</accession>
<dbReference type="Pfam" id="PF14305">
    <property type="entry name" value="ATPgrasp_TupA"/>
    <property type="match status" value="1"/>
</dbReference>
<dbReference type="SUPFAM" id="SSF56059">
    <property type="entry name" value="Glutathione synthetase ATP-binding domain-like"/>
    <property type="match status" value="1"/>
</dbReference>
<dbReference type="EMBL" id="FNYC01000008">
    <property type="protein sequence ID" value="SEJ45859.1"/>
    <property type="molecule type" value="Genomic_DNA"/>
</dbReference>
<dbReference type="InterPro" id="IPR029465">
    <property type="entry name" value="ATPgrasp_TupA"/>
</dbReference>
<gene>
    <name evidence="1" type="ORF">SAMN04487997_3454</name>
</gene>
<dbReference type="STRING" id="529704.SAMN02927913_3488"/>
<organism evidence="1 2">
    <name type="scientific">Frateuria terrea</name>
    <dbReference type="NCBI Taxonomy" id="529704"/>
    <lineage>
        <taxon>Bacteria</taxon>
        <taxon>Pseudomonadati</taxon>
        <taxon>Pseudomonadota</taxon>
        <taxon>Gammaproteobacteria</taxon>
        <taxon>Lysobacterales</taxon>
        <taxon>Rhodanobacteraceae</taxon>
        <taxon>Frateuria</taxon>
    </lineage>
</organism>
<name>A0A1H6YX83_9GAMM</name>
<sequence>MGHKVESMDPALCTIPSENFWKAREAAGDKVTSSAMRKVARRVFYSLPDALFYQYKYFSIHGRLCNFRNPKRFSEKIFHRMRYPSPVFTQLADKLAARDYIAEKVGPQYLVPVLLSCDAVTPETFDSLPQSFVMKSTNGFSQVKIVRDKSQEDLRKLADLANAWLASCSAFKSREKHYLRIPPRIVFEQSLLDGGHAPDDYKFNVFNTPGREPFVFIQHMHGRFVDLEQKLYLDDWSPAPFKLELPLLHESAASVGKVEQLPEMLTLARKLAEPFGYLRVDFYVHCGRIYVGELTVTPGAGTYVFVPQTWDRELGDRFGWPEAGASCEDSYRA</sequence>
<evidence type="ECO:0000313" key="2">
    <source>
        <dbReference type="Proteomes" id="UP000199420"/>
    </source>
</evidence>
<dbReference type="AlphaFoldDB" id="A0A1H6YX83"/>
<reference evidence="1 2" key="1">
    <citation type="submission" date="2016-10" db="EMBL/GenBank/DDBJ databases">
        <authorList>
            <person name="de Groot N.N."/>
        </authorList>
    </citation>
    <scope>NUCLEOTIDE SEQUENCE [LARGE SCALE GENOMIC DNA]</scope>
    <source>
        <strain evidence="1 2">DSM 26515</strain>
    </source>
</reference>
<evidence type="ECO:0000313" key="1">
    <source>
        <dbReference type="EMBL" id="SEJ45859.1"/>
    </source>
</evidence>
<proteinExistence type="predicted"/>
<keyword evidence="2" id="KW-1185">Reference proteome</keyword>